<dbReference type="EMBL" id="NJHN03000078">
    <property type="protein sequence ID" value="KAH9417198.1"/>
    <property type="molecule type" value="Genomic_DNA"/>
</dbReference>
<comment type="caution">
    <text evidence="1">The sequence shown here is derived from an EMBL/GenBank/DDBJ whole genome shotgun (WGS) entry which is preliminary data.</text>
</comment>
<keyword evidence="2" id="KW-1185">Reference proteome</keyword>
<sequence>MKKKLGIYFDPIRFRILDIVNDDDNDDNPFFLFEVENCQFCHQQIFFCGARKKAGLTGITGLNDVSIDQLIQ</sequence>
<accession>A0ABQ8J3V3</accession>
<dbReference type="Proteomes" id="UP000887458">
    <property type="component" value="Unassembled WGS sequence"/>
</dbReference>
<gene>
    <name evidence="1" type="ORF">DERP_012944</name>
</gene>
<evidence type="ECO:0000313" key="2">
    <source>
        <dbReference type="Proteomes" id="UP000887458"/>
    </source>
</evidence>
<organism evidence="1 2">
    <name type="scientific">Dermatophagoides pteronyssinus</name>
    <name type="common">European house dust mite</name>
    <dbReference type="NCBI Taxonomy" id="6956"/>
    <lineage>
        <taxon>Eukaryota</taxon>
        <taxon>Metazoa</taxon>
        <taxon>Ecdysozoa</taxon>
        <taxon>Arthropoda</taxon>
        <taxon>Chelicerata</taxon>
        <taxon>Arachnida</taxon>
        <taxon>Acari</taxon>
        <taxon>Acariformes</taxon>
        <taxon>Sarcoptiformes</taxon>
        <taxon>Astigmata</taxon>
        <taxon>Psoroptidia</taxon>
        <taxon>Analgoidea</taxon>
        <taxon>Pyroglyphidae</taxon>
        <taxon>Dermatophagoidinae</taxon>
        <taxon>Dermatophagoides</taxon>
    </lineage>
</organism>
<evidence type="ECO:0000313" key="1">
    <source>
        <dbReference type="EMBL" id="KAH9417198.1"/>
    </source>
</evidence>
<name>A0ABQ8J3V3_DERPT</name>
<proteinExistence type="predicted"/>
<reference evidence="1 2" key="2">
    <citation type="journal article" date="2022" name="Mol. Biol. Evol.">
        <title>Comparative Genomics Reveals Insights into the Divergent Evolution of Astigmatic Mites and Household Pest Adaptations.</title>
        <authorList>
            <person name="Xiong Q."/>
            <person name="Wan A.T."/>
            <person name="Liu X."/>
            <person name="Fung C.S."/>
            <person name="Xiao X."/>
            <person name="Malainual N."/>
            <person name="Hou J."/>
            <person name="Wang L."/>
            <person name="Wang M."/>
            <person name="Yang K.Y."/>
            <person name="Cui Y."/>
            <person name="Leung E.L."/>
            <person name="Nong W."/>
            <person name="Shin S.K."/>
            <person name="Au S.W."/>
            <person name="Jeong K.Y."/>
            <person name="Chew F.T."/>
            <person name="Hui J.H."/>
            <person name="Leung T.F."/>
            <person name="Tungtrongchitr A."/>
            <person name="Zhong N."/>
            <person name="Liu Z."/>
            <person name="Tsui S.K."/>
        </authorList>
    </citation>
    <scope>NUCLEOTIDE SEQUENCE [LARGE SCALE GENOMIC DNA]</scope>
    <source>
        <strain evidence="1">Derp</strain>
    </source>
</reference>
<protein>
    <submittedName>
        <fullName evidence="1">Uncharacterized protein</fullName>
    </submittedName>
</protein>
<reference evidence="1 2" key="1">
    <citation type="journal article" date="2018" name="J. Allergy Clin. Immunol.">
        <title>High-quality assembly of Dermatophagoides pteronyssinus genome and transcriptome reveals a wide range of novel allergens.</title>
        <authorList>
            <person name="Liu X.Y."/>
            <person name="Yang K.Y."/>
            <person name="Wang M.Q."/>
            <person name="Kwok J.S."/>
            <person name="Zeng X."/>
            <person name="Yang Z."/>
            <person name="Xiao X.J."/>
            <person name="Lau C.P."/>
            <person name="Li Y."/>
            <person name="Huang Z.M."/>
            <person name="Ba J.G."/>
            <person name="Yim A.K."/>
            <person name="Ouyang C.Y."/>
            <person name="Ngai S.M."/>
            <person name="Chan T.F."/>
            <person name="Leung E.L."/>
            <person name="Liu L."/>
            <person name="Liu Z.G."/>
            <person name="Tsui S.K."/>
        </authorList>
    </citation>
    <scope>NUCLEOTIDE SEQUENCE [LARGE SCALE GENOMIC DNA]</scope>
    <source>
        <strain evidence="1">Derp</strain>
    </source>
</reference>